<protein>
    <submittedName>
        <fullName evidence="1">Uncharacterized protein</fullName>
    </submittedName>
</protein>
<gene>
    <name evidence="1" type="ORF">QTP81_14075</name>
</gene>
<comment type="caution">
    <text evidence="1">The sequence shown here is derived from an EMBL/GenBank/DDBJ whole genome shotgun (WGS) entry which is preliminary data.</text>
</comment>
<dbReference type="EMBL" id="JAUCBP010000012">
    <property type="protein sequence ID" value="MDM7861725.1"/>
    <property type="molecule type" value="Genomic_DNA"/>
</dbReference>
<organism evidence="1 2">
    <name type="scientific">Alteromonas arenosi</name>
    <dbReference type="NCBI Taxonomy" id="3055817"/>
    <lineage>
        <taxon>Bacteria</taxon>
        <taxon>Pseudomonadati</taxon>
        <taxon>Pseudomonadota</taxon>
        <taxon>Gammaproteobacteria</taxon>
        <taxon>Alteromonadales</taxon>
        <taxon>Alteromonadaceae</taxon>
        <taxon>Alteromonas/Salinimonas group</taxon>
        <taxon>Alteromonas</taxon>
    </lineage>
</organism>
<reference evidence="1 2" key="1">
    <citation type="submission" date="2023-06" db="EMBL/GenBank/DDBJ databases">
        <title>Alteromonas sp. ASW11-36 isolated from intertidal sand.</title>
        <authorList>
            <person name="Li Y."/>
        </authorList>
    </citation>
    <scope>NUCLEOTIDE SEQUENCE [LARGE SCALE GENOMIC DNA]</scope>
    <source>
        <strain evidence="1 2">ASW11-36</strain>
    </source>
</reference>
<proteinExistence type="predicted"/>
<evidence type="ECO:0000313" key="2">
    <source>
        <dbReference type="Proteomes" id="UP001234343"/>
    </source>
</evidence>
<sequence length="120" mass="14139">MFRAFVVFIEIVLLVATLRTEFMQYWLRDIQYTVSEWMVTIAEIPDQQEIAKLQDNIRPFLGGMSESQLVYLEEITESRNSIQLFNKQYCIDQDMNPFIYGTTLRVVCREINRSPLSSNS</sequence>
<keyword evidence="2" id="KW-1185">Reference proteome</keyword>
<dbReference type="RefSeq" id="WP_289366380.1">
    <property type="nucleotide sequence ID" value="NZ_JAUCBP010000012.1"/>
</dbReference>
<dbReference type="Proteomes" id="UP001234343">
    <property type="component" value="Unassembled WGS sequence"/>
</dbReference>
<accession>A0ABT7SZW4</accession>
<evidence type="ECO:0000313" key="1">
    <source>
        <dbReference type="EMBL" id="MDM7861725.1"/>
    </source>
</evidence>
<name>A0ABT7SZW4_9ALTE</name>